<keyword evidence="2" id="KW-1185">Reference proteome</keyword>
<organism evidence="1 2">
    <name type="scientific">Paramuricea clavata</name>
    <name type="common">Red gorgonian</name>
    <name type="synonym">Violescent sea-whip</name>
    <dbReference type="NCBI Taxonomy" id="317549"/>
    <lineage>
        <taxon>Eukaryota</taxon>
        <taxon>Metazoa</taxon>
        <taxon>Cnidaria</taxon>
        <taxon>Anthozoa</taxon>
        <taxon>Octocorallia</taxon>
        <taxon>Malacalcyonacea</taxon>
        <taxon>Plexauridae</taxon>
        <taxon>Paramuricea</taxon>
    </lineage>
</organism>
<keyword evidence="1" id="KW-0695">RNA-directed DNA polymerase</keyword>
<proteinExistence type="predicted"/>
<dbReference type="PANTHER" id="PTHR33332">
    <property type="entry name" value="REVERSE TRANSCRIPTASE DOMAIN-CONTAINING PROTEIN"/>
    <property type="match status" value="1"/>
</dbReference>
<dbReference type="Proteomes" id="UP001152795">
    <property type="component" value="Unassembled WGS sequence"/>
</dbReference>
<sequence>MWKFADDTSVSEVIPNDGVSSLPDKVDEVNKWSNDNKFQLNPGECKELRINFTTQPFAEEPLNINGKPFEIVKSANVLGMIVTNDLKWNKHVSNTVEKASKRLYLLRQLKRAEVETRSLYKFYTAGVYKICRR</sequence>
<evidence type="ECO:0000313" key="1">
    <source>
        <dbReference type="EMBL" id="CAB4035126.1"/>
    </source>
</evidence>
<feature type="non-terminal residue" evidence="1">
    <location>
        <position position="133"/>
    </location>
</feature>
<dbReference type="GO" id="GO:0003964">
    <property type="term" value="F:RNA-directed DNA polymerase activity"/>
    <property type="evidence" value="ECO:0007669"/>
    <property type="project" value="UniProtKB-KW"/>
</dbReference>
<keyword evidence="1" id="KW-0808">Transferase</keyword>
<dbReference type="OrthoDB" id="7480422at2759"/>
<dbReference type="Pfam" id="PF09004">
    <property type="entry name" value="ALKBH8_N"/>
    <property type="match status" value="1"/>
</dbReference>
<reference evidence="1" key="1">
    <citation type="submission" date="2020-04" db="EMBL/GenBank/DDBJ databases">
        <authorList>
            <person name="Alioto T."/>
            <person name="Alioto T."/>
            <person name="Gomez Garrido J."/>
        </authorList>
    </citation>
    <scope>NUCLEOTIDE SEQUENCE</scope>
    <source>
        <strain evidence="1">A484AB</strain>
    </source>
</reference>
<evidence type="ECO:0000313" key="2">
    <source>
        <dbReference type="Proteomes" id="UP001152795"/>
    </source>
</evidence>
<gene>
    <name evidence="1" type="ORF">PACLA_8A058592</name>
</gene>
<dbReference type="GO" id="GO:0016706">
    <property type="term" value="F:2-oxoglutarate-dependent dioxygenase activity"/>
    <property type="evidence" value="ECO:0007669"/>
    <property type="project" value="InterPro"/>
</dbReference>
<dbReference type="EMBL" id="CACRXK020020738">
    <property type="protein sequence ID" value="CAB4035126.1"/>
    <property type="molecule type" value="Genomic_DNA"/>
</dbReference>
<dbReference type="AlphaFoldDB" id="A0A7D9JTB1"/>
<dbReference type="InterPro" id="IPR015095">
    <property type="entry name" value="AlkB_hom8_N"/>
</dbReference>
<name>A0A7D9JTB1_PARCT</name>
<keyword evidence="1" id="KW-0548">Nucleotidyltransferase</keyword>
<dbReference type="GO" id="GO:0008168">
    <property type="term" value="F:methyltransferase activity"/>
    <property type="evidence" value="ECO:0007669"/>
    <property type="project" value="InterPro"/>
</dbReference>
<accession>A0A7D9JTB1</accession>
<protein>
    <submittedName>
        <fullName evidence="1">RNA-directed DNA polymerase from transposon BS</fullName>
    </submittedName>
</protein>
<comment type="caution">
    <text evidence="1">The sequence shown here is derived from an EMBL/GenBank/DDBJ whole genome shotgun (WGS) entry which is preliminary data.</text>
</comment>